<dbReference type="eggNOG" id="COG4911">
    <property type="taxonomic scope" value="Bacteria"/>
</dbReference>
<reference evidence="2" key="1">
    <citation type="submission" date="2011-02" db="EMBL/GenBank/DDBJ databases">
        <title>The complete genome of Planctomyces brasiliensis DSM 5305.</title>
        <authorList>
            <person name="Lucas S."/>
            <person name="Copeland A."/>
            <person name="Lapidus A."/>
            <person name="Bruce D."/>
            <person name="Goodwin L."/>
            <person name="Pitluck S."/>
            <person name="Kyrpides N."/>
            <person name="Mavromatis K."/>
            <person name="Pagani I."/>
            <person name="Ivanova N."/>
            <person name="Ovchinnikova G."/>
            <person name="Lu M."/>
            <person name="Detter J.C."/>
            <person name="Han C."/>
            <person name="Land M."/>
            <person name="Hauser L."/>
            <person name="Markowitz V."/>
            <person name="Cheng J.-F."/>
            <person name="Hugenholtz P."/>
            <person name="Woyke T."/>
            <person name="Wu D."/>
            <person name="Tindall B."/>
            <person name="Pomrenke H.G."/>
            <person name="Brambilla E."/>
            <person name="Klenk H.-P."/>
            <person name="Eisen J.A."/>
        </authorList>
    </citation>
    <scope>NUCLEOTIDE SEQUENCE [LARGE SCALE GENOMIC DNA]</scope>
    <source>
        <strain evidence="2">ATCC 49424 / DSM 5305 / JCM 21570 / NBRC 103401 / IFAM 1448</strain>
    </source>
</reference>
<sequence length="153" mass="17170">MNATVPTPETSKRFFTPEEANKTLPLVRAIVGDIVSLYGEIRERRDRLADLTDRNSSHASEDDPYREEVEVMEASIYNDIERLQEFVSELTQLGIDLKDPEVGLIDFPGVSDGREVCLCWKLGEDSVDAWHEVDAGFAERQPLSALGETAEDL</sequence>
<keyword evidence="2" id="KW-1185">Reference proteome</keyword>
<dbReference type="OrthoDB" id="9802910at2"/>
<dbReference type="AlphaFoldDB" id="F0SP93"/>
<organism evidence="1 2">
    <name type="scientific">Rubinisphaera brasiliensis (strain ATCC 49424 / DSM 5305 / JCM 21570 / IAM 15109 / NBRC 103401 / IFAM 1448)</name>
    <name type="common">Planctomyces brasiliensis</name>
    <dbReference type="NCBI Taxonomy" id="756272"/>
    <lineage>
        <taxon>Bacteria</taxon>
        <taxon>Pseudomonadati</taxon>
        <taxon>Planctomycetota</taxon>
        <taxon>Planctomycetia</taxon>
        <taxon>Planctomycetales</taxon>
        <taxon>Planctomycetaceae</taxon>
        <taxon>Rubinisphaera</taxon>
    </lineage>
</organism>
<dbReference type="PIRSF" id="PIRSF016498">
    <property type="entry name" value="UCP016498"/>
    <property type="match status" value="1"/>
</dbReference>
<proteinExistence type="predicted"/>
<protein>
    <recommendedName>
        <fullName evidence="3">DUF2203 domain-containing protein</fullName>
    </recommendedName>
</protein>
<dbReference type="STRING" id="756272.Plabr_4630"/>
<gene>
    <name evidence="1" type="ordered locus">Plabr_4630</name>
</gene>
<dbReference type="InterPro" id="IPR018699">
    <property type="entry name" value="DUF2203"/>
</dbReference>
<name>F0SP93_RUBBR</name>
<dbReference type="RefSeq" id="WP_013630905.1">
    <property type="nucleotide sequence ID" value="NC_015174.1"/>
</dbReference>
<dbReference type="HOGENOM" id="CLU_137908_1_0_0"/>
<evidence type="ECO:0000313" key="2">
    <source>
        <dbReference type="Proteomes" id="UP000006860"/>
    </source>
</evidence>
<accession>F0SP93</accession>
<dbReference type="KEGG" id="pbs:Plabr_4630"/>
<dbReference type="Pfam" id="PF09969">
    <property type="entry name" value="DUF2203"/>
    <property type="match status" value="1"/>
</dbReference>
<evidence type="ECO:0000313" key="1">
    <source>
        <dbReference type="EMBL" id="ADY62201.1"/>
    </source>
</evidence>
<dbReference type="Proteomes" id="UP000006860">
    <property type="component" value="Chromosome"/>
</dbReference>
<evidence type="ECO:0008006" key="3">
    <source>
        <dbReference type="Google" id="ProtNLM"/>
    </source>
</evidence>
<dbReference type="EMBL" id="CP002546">
    <property type="protein sequence ID" value="ADY62201.1"/>
    <property type="molecule type" value="Genomic_DNA"/>
</dbReference>